<feature type="repeat" description="ANK" evidence="3">
    <location>
        <begin position="441"/>
        <end position="473"/>
    </location>
</feature>
<dbReference type="Pfam" id="PF00595">
    <property type="entry name" value="PDZ"/>
    <property type="match status" value="1"/>
</dbReference>
<feature type="repeat" description="ANK" evidence="3">
    <location>
        <begin position="213"/>
        <end position="245"/>
    </location>
</feature>
<dbReference type="AlphaFoldDB" id="A0A8S2JN71"/>
<dbReference type="PROSITE" id="PS50297">
    <property type="entry name" value="ANK_REP_REGION"/>
    <property type="match status" value="10"/>
</dbReference>
<dbReference type="PANTHER" id="PTHR24166:SF48">
    <property type="entry name" value="PROTEIN VAPYRIN"/>
    <property type="match status" value="1"/>
</dbReference>
<comment type="caution">
    <text evidence="6">The sequence shown here is derived from an EMBL/GenBank/DDBJ whole genome shotgun (WGS) entry which is preliminary data.</text>
</comment>
<dbReference type="PROSITE" id="PS50088">
    <property type="entry name" value="ANK_REPEAT"/>
    <property type="match status" value="11"/>
</dbReference>
<dbReference type="PANTHER" id="PTHR24166">
    <property type="entry name" value="ROLLING PEBBLES, ISOFORM B"/>
    <property type="match status" value="1"/>
</dbReference>
<feature type="repeat" description="ANK" evidence="3">
    <location>
        <begin position="624"/>
        <end position="656"/>
    </location>
</feature>
<dbReference type="SMART" id="SM00248">
    <property type="entry name" value="ANK"/>
    <property type="match status" value="16"/>
</dbReference>
<proteinExistence type="predicted"/>
<dbReference type="Gene3D" id="2.30.42.10">
    <property type="match status" value="1"/>
</dbReference>
<dbReference type="InterPro" id="IPR036770">
    <property type="entry name" value="Ankyrin_rpt-contain_sf"/>
</dbReference>
<feature type="compositionally biased region" description="Basic and acidic residues" evidence="4">
    <location>
        <begin position="976"/>
        <end position="986"/>
    </location>
</feature>
<keyword evidence="1" id="KW-0677">Repeat</keyword>
<feature type="domain" description="PDZ" evidence="5">
    <location>
        <begin position="695"/>
        <end position="748"/>
    </location>
</feature>
<sequence length="1193" mass="131266">MGCTNTKASKGEGDLEQYHQEIFSAAQSGDVKRLKEILDELDRRKAFTTKKEVLNMGYREADGLTALSIAAGKKHKPITEALATCPEVEVNKASLSGITPLLMVAEVGWPDILDILLQRGAVVDSAPSGKRAEDNKIAGSTPLIGATKYNHPECVKRLLANQANPNHQNQSGISALMLAAEQGYFECVKLLVLAGADLELAPSGPLALTMNLCGQTPLFCAAKEGRTEIVKYLLDRGANPRVQNHYGVSALWIPSQKGIIQVVELLLNAGAETHIAPFGNLADELNITGWTPLYAAMKSRKFDVVKLLLQRGADPNAVTKLGSTPFLLASEICDLDIIEKCVMAGADLDFAPSGSDADNLNITGQTALFMATLKDRVDVVKFLIEKGAKVNVQNRYGVSPLLLCAESGNRELVQALVDASANVNITPQGELAEENFLAGQTGATPLYTATEEGHLEVVSLLIRNGADVNQSPKGQVAHDLHIENQTPLLIACMRNHELIIRFLIESGANVNVTSERGSSPFLAICQHNNVELARLLIKCGAQHDVEAKNLYDGKINGLIVAAESGSYDILRLLVEAGLDVNYKIEGKGETAGRTPLFCACAKGFQDIVEYLIEKGADVNGTENSGLSCLHIAAAMGHDDTVRVLCERGANVDQQFRFEEQDVTAYDLAESQQHDHVCQVLKNFGAQQLPHSTLSSQIVPNSPADGKISHGDMLIEIAGNSTRQMTHKDALELIQRCGNALFLTIQKVGYSNTTETCRSADQEQQQSSYNYDSSSPSWYNNTSAMSVGNTPQAPIFDPNFTTKKTNSFMNRESSTETYPTYEQSGEIPPILAKFLSRPGGPKPFTYTPGGLDLSKLLDTARTRRFSHRERRSISEDKTGFDPIMNRRMIVPSEQLNQHHYTTVNPIQPFSYARQQPPPPPPKKHIEHDTDVITQSRSFQMLQGWISDSEKTIPNTVSSTSPSTQYSTYRSTDAQNSFDHKNNTDRCRSNSGGGTTSLPSRSFRYLQEQYSVDHNDNNNNTPQIVQRTIDKAPANGTGLRRGSDAHNPSRAFRFLQDQYDVTQEVSANQSRPVNNRKDLIEIYNKVPPSFREREPEAPRYSGATVPSRSFRFLQMMTQDSQEQDALKSNNNYTKAQQALLNKYDEQNYLTNNNRINEHPSRSFKYLQEMTGEQRPTETSTLANRLSSTNLGASDF</sequence>
<dbReference type="InterPro" id="IPR036034">
    <property type="entry name" value="PDZ_sf"/>
</dbReference>
<dbReference type="PRINTS" id="PR01415">
    <property type="entry name" value="ANKYRIN"/>
</dbReference>
<evidence type="ECO:0000256" key="2">
    <source>
        <dbReference type="ARBA" id="ARBA00023043"/>
    </source>
</evidence>
<dbReference type="InterPro" id="IPR050889">
    <property type="entry name" value="Dendritic_Spine_Reg/Scaffold"/>
</dbReference>
<feature type="repeat" description="ANK" evidence="3">
    <location>
        <begin position="171"/>
        <end position="203"/>
    </location>
</feature>
<dbReference type="Pfam" id="PF13637">
    <property type="entry name" value="Ank_4"/>
    <property type="match status" value="1"/>
</dbReference>
<feature type="region of interest" description="Disordered" evidence="4">
    <location>
        <begin position="951"/>
        <end position="999"/>
    </location>
</feature>
<evidence type="ECO:0000256" key="3">
    <source>
        <dbReference type="PROSITE-ProRule" id="PRU00023"/>
    </source>
</evidence>
<evidence type="ECO:0000256" key="1">
    <source>
        <dbReference type="ARBA" id="ARBA00022737"/>
    </source>
</evidence>
<feature type="compositionally biased region" description="Low complexity" evidence="4">
    <location>
        <begin position="954"/>
        <end position="970"/>
    </location>
</feature>
<accession>A0A8S2JN71</accession>
<gene>
    <name evidence="6" type="ORF">BYL167_LOCUS3702</name>
</gene>
<dbReference type="Pfam" id="PF12796">
    <property type="entry name" value="Ank_2"/>
    <property type="match status" value="4"/>
</dbReference>
<dbReference type="Gene3D" id="1.25.40.20">
    <property type="entry name" value="Ankyrin repeat-containing domain"/>
    <property type="match status" value="6"/>
</dbReference>
<dbReference type="InterPro" id="IPR002110">
    <property type="entry name" value="Ankyrin_rpt"/>
</dbReference>
<organism evidence="6 7">
    <name type="scientific">Rotaria magnacalcarata</name>
    <dbReference type="NCBI Taxonomy" id="392030"/>
    <lineage>
        <taxon>Eukaryota</taxon>
        <taxon>Metazoa</taxon>
        <taxon>Spiralia</taxon>
        <taxon>Gnathifera</taxon>
        <taxon>Rotifera</taxon>
        <taxon>Eurotatoria</taxon>
        <taxon>Bdelloidea</taxon>
        <taxon>Philodinida</taxon>
        <taxon>Philodinidae</taxon>
        <taxon>Rotaria</taxon>
    </lineage>
</organism>
<feature type="repeat" description="ANK" evidence="3">
    <location>
        <begin position="591"/>
        <end position="623"/>
    </location>
</feature>
<evidence type="ECO:0000259" key="5">
    <source>
        <dbReference type="PROSITE" id="PS50106"/>
    </source>
</evidence>
<name>A0A8S2JN71_9BILA</name>
<evidence type="ECO:0000313" key="6">
    <source>
        <dbReference type="EMBL" id="CAF3814041.1"/>
    </source>
</evidence>
<keyword evidence="2 3" id="KW-0040">ANK repeat</keyword>
<dbReference type="PROSITE" id="PS50106">
    <property type="entry name" value="PDZ"/>
    <property type="match status" value="1"/>
</dbReference>
<feature type="repeat" description="ANK" evidence="3">
    <location>
        <begin position="363"/>
        <end position="395"/>
    </location>
</feature>
<dbReference type="SUPFAM" id="SSF48403">
    <property type="entry name" value="Ankyrin repeat"/>
    <property type="match status" value="2"/>
</dbReference>
<dbReference type="SMART" id="SM00228">
    <property type="entry name" value="PDZ"/>
    <property type="match status" value="1"/>
</dbReference>
<feature type="repeat" description="ANK" evidence="3">
    <location>
        <begin position="483"/>
        <end position="515"/>
    </location>
</feature>
<dbReference type="Pfam" id="PF00023">
    <property type="entry name" value="Ank"/>
    <property type="match status" value="2"/>
</dbReference>
<dbReference type="InterPro" id="IPR001478">
    <property type="entry name" value="PDZ"/>
</dbReference>
<reference evidence="6" key="1">
    <citation type="submission" date="2021-02" db="EMBL/GenBank/DDBJ databases">
        <authorList>
            <person name="Nowell W R."/>
        </authorList>
    </citation>
    <scope>NUCLEOTIDE SEQUENCE</scope>
</reference>
<feature type="repeat" description="ANK" evidence="3">
    <location>
        <begin position="396"/>
        <end position="428"/>
    </location>
</feature>
<feature type="repeat" description="ANK" evidence="3">
    <location>
        <begin position="138"/>
        <end position="170"/>
    </location>
</feature>
<feature type="compositionally biased region" description="Polar residues" evidence="4">
    <location>
        <begin position="1174"/>
        <end position="1193"/>
    </location>
</feature>
<protein>
    <recommendedName>
        <fullName evidence="5">PDZ domain-containing protein</fullName>
    </recommendedName>
</protein>
<dbReference type="Proteomes" id="UP000681967">
    <property type="component" value="Unassembled WGS sequence"/>
</dbReference>
<evidence type="ECO:0000256" key="4">
    <source>
        <dbReference type="SAM" id="MobiDB-lite"/>
    </source>
</evidence>
<feature type="repeat" description="ANK" evidence="3">
    <location>
        <begin position="96"/>
        <end position="128"/>
    </location>
</feature>
<dbReference type="SUPFAM" id="SSF50156">
    <property type="entry name" value="PDZ domain-like"/>
    <property type="match status" value="1"/>
</dbReference>
<dbReference type="EMBL" id="CAJOBH010000736">
    <property type="protein sequence ID" value="CAF3814041.1"/>
    <property type="molecule type" value="Genomic_DNA"/>
</dbReference>
<feature type="repeat" description="ANK" evidence="3">
    <location>
        <begin position="288"/>
        <end position="320"/>
    </location>
</feature>
<feature type="region of interest" description="Disordered" evidence="4">
    <location>
        <begin position="1168"/>
        <end position="1193"/>
    </location>
</feature>
<evidence type="ECO:0000313" key="7">
    <source>
        <dbReference type="Proteomes" id="UP000681967"/>
    </source>
</evidence>